<comment type="cofactor">
    <cofactor evidence="9">
        <name>[2Fe-2S] cluster</name>
        <dbReference type="ChEBI" id="CHEBI:190135"/>
    </cofactor>
</comment>
<feature type="compositionally biased region" description="Low complexity" evidence="10">
    <location>
        <begin position="28"/>
        <end position="62"/>
    </location>
</feature>
<dbReference type="Proteomes" id="UP001499882">
    <property type="component" value="Unassembled WGS sequence"/>
</dbReference>
<dbReference type="SUPFAM" id="SSF50022">
    <property type="entry name" value="ISP domain"/>
    <property type="match status" value="1"/>
</dbReference>
<feature type="domain" description="Rieske" evidence="12">
    <location>
        <begin position="79"/>
        <end position="155"/>
    </location>
</feature>
<dbReference type="Pfam" id="PF00355">
    <property type="entry name" value="Rieske"/>
    <property type="match status" value="1"/>
</dbReference>
<feature type="signal peptide" evidence="11">
    <location>
        <begin position="1"/>
        <end position="21"/>
    </location>
</feature>
<organism evidence="13 14">
    <name type="scientific">Nocardioides endophyticus</name>
    <dbReference type="NCBI Taxonomy" id="1353775"/>
    <lineage>
        <taxon>Bacteria</taxon>
        <taxon>Bacillati</taxon>
        <taxon>Actinomycetota</taxon>
        <taxon>Actinomycetes</taxon>
        <taxon>Propionibacteriales</taxon>
        <taxon>Nocardioidaceae</taxon>
        <taxon>Nocardioides</taxon>
    </lineage>
</organism>
<dbReference type="InterPro" id="IPR005805">
    <property type="entry name" value="Rieske_Fe-S_prot_C"/>
</dbReference>
<feature type="region of interest" description="Disordered" evidence="10">
    <location>
        <begin position="28"/>
        <end position="73"/>
    </location>
</feature>
<keyword evidence="11" id="KW-0732">Signal</keyword>
<keyword evidence="5" id="KW-0408">Iron</keyword>
<evidence type="ECO:0000256" key="10">
    <source>
        <dbReference type="SAM" id="MobiDB-lite"/>
    </source>
</evidence>
<keyword evidence="14" id="KW-1185">Reference proteome</keyword>
<reference evidence="14" key="1">
    <citation type="journal article" date="2019" name="Int. J. Syst. Evol. Microbiol.">
        <title>The Global Catalogue of Microorganisms (GCM) 10K type strain sequencing project: providing services to taxonomists for standard genome sequencing and annotation.</title>
        <authorList>
            <consortium name="The Broad Institute Genomics Platform"/>
            <consortium name="The Broad Institute Genome Sequencing Center for Infectious Disease"/>
            <person name="Wu L."/>
            <person name="Ma J."/>
        </authorList>
    </citation>
    <scope>NUCLEOTIDE SEQUENCE [LARGE SCALE GENOMIC DNA]</scope>
    <source>
        <strain evidence="14">JCM 18532</strain>
    </source>
</reference>
<accession>A0ABP8Z2J6</accession>
<evidence type="ECO:0000313" key="14">
    <source>
        <dbReference type="Proteomes" id="UP001499882"/>
    </source>
</evidence>
<dbReference type="EMBL" id="BAABKN010000019">
    <property type="protein sequence ID" value="GAA4744672.1"/>
    <property type="molecule type" value="Genomic_DNA"/>
</dbReference>
<evidence type="ECO:0000256" key="1">
    <source>
        <dbReference type="ARBA" id="ARBA00002494"/>
    </source>
</evidence>
<evidence type="ECO:0000256" key="7">
    <source>
        <dbReference type="ARBA" id="ARBA00023157"/>
    </source>
</evidence>
<dbReference type="PROSITE" id="PS51257">
    <property type="entry name" value="PROKAR_LIPOPROTEIN"/>
    <property type="match status" value="1"/>
</dbReference>
<keyword evidence="6" id="KW-0411">Iron-sulfur</keyword>
<evidence type="ECO:0000256" key="3">
    <source>
        <dbReference type="ARBA" id="ARBA00022714"/>
    </source>
</evidence>
<comment type="caution">
    <text evidence="13">The sequence shown here is derived from an EMBL/GenBank/DDBJ whole genome shotgun (WGS) entry which is preliminary data.</text>
</comment>
<evidence type="ECO:0000256" key="2">
    <source>
        <dbReference type="ARBA" id="ARBA00015816"/>
    </source>
</evidence>
<evidence type="ECO:0000313" key="13">
    <source>
        <dbReference type="EMBL" id="GAA4744672.1"/>
    </source>
</evidence>
<dbReference type="InterPro" id="IPR036922">
    <property type="entry name" value="Rieske_2Fe-2S_sf"/>
</dbReference>
<evidence type="ECO:0000256" key="4">
    <source>
        <dbReference type="ARBA" id="ARBA00022723"/>
    </source>
</evidence>
<dbReference type="CDD" id="cd03467">
    <property type="entry name" value="Rieske"/>
    <property type="match status" value="1"/>
</dbReference>
<comment type="function">
    <text evidence="1">Iron-sulfur subunit of the cytochrome bc1 complex, an essential component of the respiratory electron transport chain required for ATP synthesis. The bc1 complex catalyzes the oxidation of menaquinol and the reduction of cytochrome c in the respiratory chain. The bc1 complex operates through a Q-cycle mechanism that couples electron transfer to generation of the proton gradient that drives ATP synthesis.</text>
</comment>
<evidence type="ECO:0000256" key="8">
    <source>
        <dbReference type="ARBA" id="ARBA00029586"/>
    </source>
</evidence>
<feature type="chain" id="PRO_5046771499" description="Cytochrome bc1 complex Rieske iron-sulfur subunit" evidence="11">
    <location>
        <begin position="22"/>
        <end position="156"/>
    </location>
</feature>
<evidence type="ECO:0000259" key="12">
    <source>
        <dbReference type="PROSITE" id="PS51296"/>
    </source>
</evidence>
<name>A0ABP8Z2J6_9ACTN</name>
<dbReference type="Gene3D" id="2.102.10.10">
    <property type="entry name" value="Rieske [2Fe-2S] iron-sulphur domain"/>
    <property type="match status" value="1"/>
</dbReference>
<evidence type="ECO:0000256" key="11">
    <source>
        <dbReference type="SAM" id="SignalP"/>
    </source>
</evidence>
<dbReference type="PRINTS" id="PR00162">
    <property type="entry name" value="RIESKE"/>
</dbReference>
<dbReference type="InterPro" id="IPR014349">
    <property type="entry name" value="Rieske_Fe-S_prot"/>
</dbReference>
<evidence type="ECO:0000256" key="9">
    <source>
        <dbReference type="ARBA" id="ARBA00034078"/>
    </source>
</evidence>
<keyword evidence="4" id="KW-0479">Metal-binding</keyword>
<keyword evidence="3" id="KW-0001">2Fe-2S</keyword>
<dbReference type="PANTHER" id="PTHR10134">
    <property type="entry name" value="CYTOCHROME B-C1 COMPLEX SUBUNIT RIESKE, MITOCHONDRIAL"/>
    <property type="match status" value="1"/>
</dbReference>
<dbReference type="InterPro" id="IPR017941">
    <property type="entry name" value="Rieske_2Fe-2S"/>
</dbReference>
<keyword evidence="7" id="KW-1015">Disulfide bond</keyword>
<evidence type="ECO:0000256" key="6">
    <source>
        <dbReference type="ARBA" id="ARBA00023014"/>
    </source>
</evidence>
<dbReference type="PROSITE" id="PS51296">
    <property type="entry name" value="RIESKE"/>
    <property type="match status" value="1"/>
</dbReference>
<gene>
    <name evidence="13" type="ORF">GCM10023350_31760</name>
</gene>
<protein>
    <recommendedName>
        <fullName evidence="2">Cytochrome bc1 complex Rieske iron-sulfur subunit</fullName>
    </recommendedName>
    <alternativeName>
        <fullName evidence="8">Cytochrome bc1 reductase complex subunit QcrA</fullName>
    </alternativeName>
</protein>
<sequence>MTRRHTLTGAAVVGVGLPFLAACGDDGGTATDPAASPSASDSGTPSATPSETASAAGSEPAADALTSTGAVPQGGGKIFADEQVVVTQPTAGEFKCFTAVCTHQGCVVSSVEDGSINCACHGSRFSIADGSVENGPASSPLSEVPISVQGKSISLS</sequence>
<proteinExistence type="predicted"/>
<evidence type="ECO:0000256" key="5">
    <source>
        <dbReference type="ARBA" id="ARBA00023004"/>
    </source>
</evidence>